<dbReference type="EMBL" id="CAMXCT020004112">
    <property type="protein sequence ID" value="CAL1161121.1"/>
    <property type="molecule type" value="Genomic_DNA"/>
</dbReference>
<gene>
    <name evidence="9" type="ORF">C1SCF055_LOCUS33274</name>
</gene>
<proteinExistence type="predicted"/>
<evidence type="ECO:0000256" key="7">
    <source>
        <dbReference type="SAM" id="Phobius"/>
    </source>
</evidence>
<dbReference type="EMBL" id="CAMXCT030004112">
    <property type="protein sequence ID" value="CAL4795058.1"/>
    <property type="molecule type" value="Genomic_DNA"/>
</dbReference>
<evidence type="ECO:0000313" key="10">
    <source>
        <dbReference type="EMBL" id="CAL4795058.1"/>
    </source>
</evidence>
<evidence type="ECO:0000256" key="6">
    <source>
        <dbReference type="ARBA" id="ARBA00023136"/>
    </source>
</evidence>
<feature type="transmembrane region" description="Helical" evidence="7">
    <location>
        <begin position="331"/>
        <end position="351"/>
    </location>
</feature>
<dbReference type="PROSITE" id="PS00216">
    <property type="entry name" value="SUGAR_TRANSPORT_1"/>
    <property type="match status" value="1"/>
</dbReference>
<dbReference type="InterPro" id="IPR020846">
    <property type="entry name" value="MFS_dom"/>
</dbReference>
<dbReference type="OrthoDB" id="416030at2759"/>
<sequence>MQGELGKAHVPVQHVLNLLGKGLAISALSGLALLVSNFLISGLPKKEPQHPLVKDGCPKSWVLFMGLVYTFTYFTTDQYSPSLPRMEVDLGATQDLMSATIQMNFVIKAVTGIFTATLSDRIGRRPAIFACLILLSMASFCCAFARSIEWFIAGRLLQGIGESVEPVIFAMVRDYFPRNEERFMIVSALQMMSTVGMLLAPVLGGYSAELCSWRASFVVLSALWAVMAAYAGLNMVETCPDADPEQPGPGPSWSRFLNWHCLSLLLTESCNMAAYMTFSTNVSYFIEVAHGKSTMTCSTVMLAFGALNAGGLFLMERLPLGDTLQKAKTSVSLYAASGVLFLFLAAFYYNYLWAYLLGSYLQAGLSIFALVSVNVLYFEPLKDCAGLAASVEIVAKSVIPSFYSAVSTQSLMRSGAQGLMMFQAAAVIGTGITFWCYAMDPPQGWEPLEAAKEAPFKDPF</sequence>
<dbReference type="PANTHER" id="PTHR42718">
    <property type="entry name" value="MAJOR FACILITATOR SUPERFAMILY MULTIDRUG TRANSPORTER MFSC"/>
    <property type="match status" value="1"/>
</dbReference>
<evidence type="ECO:0000256" key="4">
    <source>
        <dbReference type="ARBA" id="ARBA00022692"/>
    </source>
</evidence>
<dbReference type="SUPFAM" id="SSF103473">
    <property type="entry name" value="MFS general substrate transporter"/>
    <property type="match status" value="1"/>
</dbReference>
<organism evidence="9">
    <name type="scientific">Cladocopium goreaui</name>
    <dbReference type="NCBI Taxonomy" id="2562237"/>
    <lineage>
        <taxon>Eukaryota</taxon>
        <taxon>Sar</taxon>
        <taxon>Alveolata</taxon>
        <taxon>Dinophyceae</taxon>
        <taxon>Suessiales</taxon>
        <taxon>Symbiodiniaceae</taxon>
        <taxon>Cladocopium</taxon>
    </lineage>
</organism>
<dbReference type="Proteomes" id="UP001152797">
    <property type="component" value="Unassembled WGS sequence"/>
</dbReference>
<keyword evidence="6 7" id="KW-0472">Membrane</keyword>
<feature type="transmembrane region" description="Helical" evidence="7">
    <location>
        <begin position="127"/>
        <end position="148"/>
    </location>
</feature>
<reference evidence="10 11" key="2">
    <citation type="submission" date="2024-05" db="EMBL/GenBank/DDBJ databases">
        <authorList>
            <person name="Chen Y."/>
            <person name="Shah S."/>
            <person name="Dougan E. K."/>
            <person name="Thang M."/>
            <person name="Chan C."/>
        </authorList>
    </citation>
    <scope>NUCLEOTIDE SEQUENCE [LARGE SCALE GENOMIC DNA]</scope>
</reference>
<feature type="transmembrane region" description="Helical" evidence="7">
    <location>
        <begin position="60"/>
        <end position="76"/>
    </location>
</feature>
<dbReference type="Gene3D" id="1.20.1720.10">
    <property type="entry name" value="Multidrug resistance protein D"/>
    <property type="match status" value="1"/>
</dbReference>
<feature type="transmembrane region" description="Helical" evidence="7">
    <location>
        <begin position="418"/>
        <end position="438"/>
    </location>
</feature>
<feature type="transmembrane region" description="Helical" evidence="7">
    <location>
        <begin position="96"/>
        <end position="115"/>
    </location>
</feature>
<evidence type="ECO:0000313" key="11">
    <source>
        <dbReference type="Proteomes" id="UP001152797"/>
    </source>
</evidence>
<evidence type="ECO:0000256" key="2">
    <source>
        <dbReference type="ARBA" id="ARBA00022448"/>
    </source>
</evidence>
<feature type="transmembrane region" description="Helical" evidence="7">
    <location>
        <begin position="300"/>
        <end position="319"/>
    </location>
</feature>
<comment type="caution">
    <text evidence="9">The sequence shown here is derived from an EMBL/GenBank/DDBJ whole genome shotgun (WGS) entry which is preliminary data.</text>
</comment>
<keyword evidence="4 7" id="KW-0812">Transmembrane</keyword>
<dbReference type="InterPro" id="IPR011701">
    <property type="entry name" value="MFS"/>
</dbReference>
<feature type="domain" description="Major facilitator superfamily (MFS) profile" evidence="8">
    <location>
        <begin position="61"/>
        <end position="460"/>
    </location>
</feature>
<dbReference type="GO" id="GO:0022857">
    <property type="term" value="F:transmembrane transporter activity"/>
    <property type="evidence" value="ECO:0007669"/>
    <property type="project" value="InterPro"/>
</dbReference>
<keyword evidence="5 7" id="KW-1133">Transmembrane helix</keyword>
<dbReference type="Pfam" id="PF07690">
    <property type="entry name" value="MFS_1"/>
    <property type="match status" value="1"/>
</dbReference>
<dbReference type="InterPro" id="IPR036259">
    <property type="entry name" value="MFS_trans_sf"/>
</dbReference>
<evidence type="ECO:0000256" key="1">
    <source>
        <dbReference type="ARBA" id="ARBA00004651"/>
    </source>
</evidence>
<evidence type="ECO:0000256" key="3">
    <source>
        <dbReference type="ARBA" id="ARBA00022475"/>
    </source>
</evidence>
<dbReference type="InterPro" id="IPR005829">
    <property type="entry name" value="Sugar_transporter_CS"/>
</dbReference>
<feature type="transmembrane region" description="Helical" evidence="7">
    <location>
        <begin position="357"/>
        <end position="378"/>
    </location>
</feature>
<evidence type="ECO:0000313" key="9">
    <source>
        <dbReference type="EMBL" id="CAI4007746.1"/>
    </source>
</evidence>
<reference evidence="9" key="1">
    <citation type="submission" date="2022-10" db="EMBL/GenBank/DDBJ databases">
        <authorList>
            <person name="Chen Y."/>
            <person name="Dougan E. K."/>
            <person name="Chan C."/>
            <person name="Rhodes N."/>
            <person name="Thang M."/>
        </authorList>
    </citation>
    <scope>NUCLEOTIDE SEQUENCE</scope>
</reference>
<accession>A0A9P1DCF8</accession>
<dbReference type="PANTHER" id="PTHR42718:SF46">
    <property type="entry name" value="BLR6921 PROTEIN"/>
    <property type="match status" value="1"/>
</dbReference>
<comment type="subcellular location">
    <subcellularLocation>
        <location evidence="1">Cell membrane</location>
        <topology evidence="1">Multi-pass membrane protein</topology>
    </subcellularLocation>
</comment>
<dbReference type="AlphaFoldDB" id="A0A9P1DCF8"/>
<protein>
    <submittedName>
        <fullName evidence="10">MFS-type transporter YdgK</fullName>
    </submittedName>
</protein>
<feature type="transmembrane region" description="Helical" evidence="7">
    <location>
        <begin position="215"/>
        <end position="233"/>
    </location>
</feature>
<dbReference type="PROSITE" id="PS50850">
    <property type="entry name" value="MFS"/>
    <property type="match status" value="1"/>
</dbReference>
<evidence type="ECO:0000259" key="8">
    <source>
        <dbReference type="PROSITE" id="PS50850"/>
    </source>
</evidence>
<dbReference type="GO" id="GO:0005886">
    <property type="term" value="C:plasma membrane"/>
    <property type="evidence" value="ECO:0007669"/>
    <property type="project" value="UniProtKB-SubCell"/>
</dbReference>
<dbReference type="EMBL" id="CAMXCT010004112">
    <property type="protein sequence ID" value="CAI4007746.1"/>
    <property type="molecule type" value="Genomic_DNA"/>
</dbReference>
<keyword evidence="2" id="KW-0813">Transport</keyword>
<keyword evidence="3" id="KW-1003">Cell membrane</keyword>
<evidence type="ECO:0000256" key="5">
    <source>
        <dbReference type="ARBA" id="ARBA00022989"/>
    </source>
</evidence>
<name>A0A9P1DCF8_9DINO</name>
<keyword evidence="11" id="KW-1185">Reference proteome</keyword>
<feature type="transmembrane region" description="Helical" evidence="7">
    <location>
        <begin position="22"/>
        <end position="40"/>
    </location>
</feature>
<feature type="transmembrane region" description="Helical" evidence="7">
    <location>
        <begin position="183"/>
        <end position="203"/>
    </location>
</feature>